<dbReference type="GO" id="GO:0006357">
    <property type="term" value="P:regulation of transcription by RNA polymerase II"/>
    <property type="evidence" value="ECO:0007669"/>
    <property type="project" value="TreeGrafter"/>
</dbReference>
<accession>A0A3P8H5A4</accession>
<dbReference type="InterPro" id="IPR039223">
    <property type="entry name" value="AATF/Bfr2"/>
</dbReference>
<name>A0A183GL31_HELPZ</name>
<evidence type="ECO:0000313" key="5">
    <source>
        <dbReference type="WBParaSite" id="HPBE_0002340101-mRNA-1"/>
    </source>
</evidence>
<evidence type="ECO:0000259" key="2">
    <source>
        <dbReference type="Pfam" id="PF13339"/>
    </source>
</evidence>
<feature type="compositionally biased region" description="Acidic residues" evidence="1">
    <location>
        <begin position="94"/>
        <end position="109"/>
    </location>
</feature>
<evidence type="ECO:0000256" key="1">
    <source>
        <dbReference type="SAM" id="MobiDB-lite"/>
    </source>
</evidence>
<dbReference type="WBParaSite" id="HPBE_0002340101-mRNA-1">
    <property type="protein sequence ID" value="HPBE_0002340101-mRNA-1"/>
    <property type="gene ID" value="HPBE_0002340101"/>
</dbReference>
<dbReference type="GO" id="GO:0005730">
    <property type="term" value="C:nucleolus"/>
    <property type="evidence" value="ECO:0007669"/>
    <property type="project" value="TreeGrafter"/>
</dbReference>
<dbReference type="PANTHER" id="PTHR15565:SF0">
    <property type="entry name" value="PROTEIN AATF"/>
    <property type="match status" value="1"/>
</dbReference>
<feature type="compositionally biased region" description="Acidic residues" evidence="1">
    <location>
        <begin position="70"/>
        <end position="87"/>
    </location>
</feature>
<feature type="domain" description="AATF leucine zipper-containing" evidence="2">
    <location>
        <begin position="162"/>
        <end position="236"/>
    </location>
</feature>
<dbReference type="InterPro" id="IPR025160">
    <property type="entry name" value="AATF"/>
</dbReference>
<reference evidence="5" key="2">
    <citation type="submission" date="2019-09" db="UniProtKB">
        <authorList>
            <consortium name="WormBaseParasite"/>
        </authorList>
    </citation>
    <scope>IDENTIFICATION</scope>
</reference>
<organism evidence="4 5">
    <name type="scientific">Heligmosomoides polygyrus</name>
    <name type="common">Parasitic roundworm</name>
    <dbReference type="NCBI Taxonomy" id="6339"/>
    <lineage>
        <taxon>Eukaryota</taxon>
        <taxon>Metazoa</taxon>
        <taxon>Ecdysozoa</taxon>
        <taxon>Nematoda</taxon>
        <taxon>Chromadorea</taxon>
        <taxon>Rhabditida</taxon>
        <taxon>Rhabditina</taxon>
        <taxon>Rhabditomorpha</taxon>
        <taxon>Strongyloidea</taxon>
        <taxon>Heligmosomidae</taxon>
        <taxon>Heligmosomoides</taxon>
    </lineage>
</organism>
<accession>A0A183GL31</accession>
<dbReference type="EMBL" id="UZAH01035016">
    <property type="protein sequence ID" value="VDP38586.1"/>
    <property type="molecule type" value="Genomic_DNA"/>
</dbReference>
<protein>
    <submittedName>
        <fullName evidence="5">AATF-Che1 domain-containing protein</fullName>
    </submittedName>
</protein>
<evidence type="ECO:0000313" key="4">
    <source>
        <dbReference type="Proteomes" id="UP000050761"/>
    </source>
</evidence>
<keyword evidence="4" id="KW-1185">Reference proteome</keyword>
<reference evidence="3 4" key="1">
    <citation type="submission" date="2018-11" db="EMBL/GenBank/DDBJ databases">
        <authorList>
            <consortium name="Pathogen Informatics"/>
        </authorList>
    </citation>
    <scope>NUCLEOTIDE SEQUENCE [LARGE SCALE GENOMIC DNA]</scope>
</reference>
<dbReference type="OrthoDB" id="5783963at2759"/>
<gene>
    <name evidence="3" type="ORF">HPBE_LOCUS23400</name>
</gene>
<dbReference type="Proteomes" id="UP000050761">
    <property type="component" value="Unassembled WGS sequence"/>
</dbReference>
<dbReference type="Pfam" id="PF13339">
    <property type="entry name" value="AATF-Che1"/>
    <property type="match status" value="1"/>
</dbReference>
<dbReference type="PANTHER" id="PTHR15565">
    <property type="entry name" value="AATF PROTEIN APOPTOSIS ANTAGONIZING TRANSCRIPTION FACTOR"/>
    <property type="match status" value="1"/>
</dbReference>
<sequence length="295" mass="32295">MSVLEEIEKLTQPVFQLPDLEDEDFDGLLGTRRVQIPPFYIAFSQGPLQKQFIHKVLMTKTLPQDWSGDDKEECSSEDNDADDDDESCDIRENIDEDGGDNATDDESISDDSGHVEDGDTSGSGSDGSESGERENQRDGSKSSKSMTMNDLLKTVDQDKHHKKAESVAAQTQTWEQLLYVKIKLQAALRAFNQLPRGQLAKDLLKDVDEEAVANLKLAHSNAVKLISSLLEAERLLLSASNFMASLVGKGVTKSAILAGKGKGVTVASSRLLNTLPWHFKLSKGIDVKPNCVTSD</sequence>
<proteinExistence type="predicted"/>
<feature type="region of interest" description="Disordered" evidence="1">
    <location>
        <begin position="64"/>
        <end position="148"/>
    </location>
</feature>
<dbReference type="AlphaFoldDB" id="A0A183GL31"/>
<evidence type="ECO:0000313" key="3">
    <source>
        <dbReference type="EMBL" id="VDP38586.1"/>
    </source>
</evidence>
<feature type="compositionally biased region" description="Basic and acidic residues" evidence="1">
    <location>
        <begin position="130"/>
        <end position="141"/>
    </location>
</feature>